<protein>
    <submittedName>
        <fullName evidence="1">Uncharacterized protein</fullName>
    </submittedName>
</protein>
<dbReference type="RefSeq" id="WP_106615012.1">
    <property type="nucleotide sequence ID" value="NZ_PYAX01000003.1"/>
</dbReference>
<keyword evidence="2" id="KW-1185">Reference proteome</keyword>
<name>A0A2P8IDL8_SACCR</name>
<accession>A0A2P8IDL8</accession>
<sequence length="143" mass="15401">MSVWARLEVLDKVRAVLRTVPIANPAGHHFGRPFITAYQLAIKLDAAYSDVAKELKVEIGGSGIGKHNSLAQYLAGQLTRRIGEEGAAYPVEGAFLSKELLTSLRYAAGDKQISGSLNGYDLSMFRLRTPLSRAEVDGSGQAP</sequence>
<gene>
    <name evidence="1" type="ORF">B0I31_103324</name>
</gene>
<dbReference type="EMBL" id="PYAX01000003">
    <property type="protein sequence ID" value="PSL56571.1"/>
    <property type="molecule type" value="Genomic_DNA"/>
</dbReference>
<comment type="caution">
    <text evidence="1">The sequence shown here is derived from an EMBL/GenBank/DDBJ whole genome shotgun (WGS) entry which is preliminary data.</text>
</comment>
<dbReference type="OrthoDB" id="1913609at2"/>
<proteinExistence type="predicted"/>
<organism evidence="1 2">
    <name type="scientific">Saccharothrix carnea</name>
    <dbReference type="NCBI Taxonomy" id="1280637"/>
    <lineage>
        <taxon>Bacteria</taxon>
        <taxon>Bacillati</taxon>
        <taxon>Actinomycetota</taxon>
        <taxon>Actinomycetes</taxon>
        <taxon>Pseudonocardiales</taxon>
        <taxon>Pseudonocardiaceae</taxon>
        <taxon>Saccharothrix</taxon>
    </lineage>
</organism>
<reference evidence="1 2" key="1">
    <citation type="submission" date="2018-03" db="EMBL/GenBank/DDBJ databases">
        <title>Genomic Encyclopedia of Type Strains, Phase III (KMG-III): the genomes of soil and plant-associated and newly described type strains.</title>
        <authorList>
            <person name="Whitman W."/>
        </authorList>
    </citation>
    <scope>NUCLEOTIDE SEQUENCE [LARGE SCALE GENOMIC DNA]</scope>
    <source>
        <strain evidence="1 2">CGMCC 4.7097</strain>
    </source>
</reference>
<dbReference type="Proteomes" id="UP000241118">
    <property type="component" value="Unassembled WGS sequence"/>
</dbReference>
<evidence type="ECO:0000313" key="1">
    <source>
        <dbReference type="EMBL" id="PSL56571.1"/>
    </source>
</evidence>
<evidence type="ECO:0000313" key="2">
    <source>
        <dbReference type="Proteomes" id="UP000241118"/>
    </source>
</evidence>
<dbReference type="AlphaFoldDB" id="A0A2P8IDL8"/>